<dbReference type="Pfam" id="PF01541">
    <property type="entry name" value="GIY-YIG"/>
    <property type="match status" value="1"/>
</dbReference>
<dbReference type="PROSITE" id="PS50164">
    <property type="entry name" value="GIY_YIG"/>
    <property type="match status" value="1"/>
</dbReference>
<sequence>MRLKCLSGHDFVDKFDKFIEAPKFDRLFIKRWFIENENGSGVYVIFNKQFEPLYVGCSKDLKTRLPSHLHKGKRKLEGYFDEVLFIGIKYTQGDPTVLERKYIKKFEPLLNEYRYLSSH</sequence>
<proteinExistence type="predicted"/>
<dbReference type="CDD" id="cd00719">
    <property type="entry name" value="GIY-YIG_SF"/>
    <property type="match status" value="1"/>
</dbReference>
<dbReference type="SUPFAM" id="SSF82771">
    <property type="entry name" value="GIY-YIG endonuclease"/>
    <property type="match status" value="1"/>
</dbReference>
<evidence type="ECO:0000259" key="1">
    <source>
        <dbReference type="PROSITE" id="PS50164"/>
    </source>
</evidence>
<dbReference type="EMBL" id="CP041979">
    <property type="protein sequence ID" value="QHH90681.1"/>
    <property type="molecule type" value="Genomic_DNA"/>
</dbReference>
<accession>A0ABX6I792</accession>
<evidence type="ECO:0000313" key="3">
    <source>
        <dbReference type="Proteomes" id="UP000464796"/>
    </source>
</evidence>
<name>A0ABX6I792_9BACI</name>
<evidence type="ECO:0000313" key="2">
    <source>
        <dbReference type="EMBL" id="QHH90681.1"/>
    </source>
</evidence>
<dbReference type="RefSeq" id="WP_049114169.1">
    <property type="nucleotide sequence ID" value="NZ_JBNTKW010000002.1"/>
</dbReference>
<feature type="domain" description="GIY-YIG" evidence="1">
    <location>
        <begin position="38"/>
        <end position="112"/>
    </location>
</feature>
<reference evidence="2 3" key="1">
    <citation type="submission" date="2019-07" db="EMBL/GenBank/DDBJ databases">
        <authorList>
            <person name="Yu W.S."/>
            <person name="Cheong H.-M."/>
            <person name="Choi Y."/>
            <person name="Hwang K.J."/>
            <person name="Jung K."/>
            <person name="Lee S."/>
            <person name="Choi C."/>
        </authorList>
    </citation>
    <scope>NUCLEOTIDE SEQUENCE [LARGE SCALE GENOMIC DNA]</scope>
    <source>
        <strain evidence="2 3">NCCP 15909</strain>
    </source>
</reference>
<keyword evidence="3" id="KW-1185">Reference proteome</keyword>
<dbReference type="Proteomes" id="UP000464796">
    <property type="component" value="Chromosome"/>
</dbReference>
<dbReference type="InterPro" id="IPR000305">
    <property type="entry name" value="GIY-YIG_endonuc"/>
</dbReference>
<dbReference type="InterPro" id="IPR035901">
    <property type="entry name" value="GIY-YIG_endonuc_sf"/>
</dbReference>
<protein>
    <submittedName>
        <fullName evidence="2">GIY-YIG nuclease family protein</fullName>
    </submittedName>
</protein>
<gene>
    <name evidence="2" type="ORF">FPL01_19360</name>
</gene>
<dbReference type="SMART" id="SM00465">
    <property type="entry name" value="GIYc"/>
    <property type="match status" value="1"/>
</dbReference>
<organism evidence="2 3">
    <name type="scientific">Bacillus pacificus</name>
    <dbReference type="NCBI Taxonomy" id="2026187"/>
    <lineage>
        <taxon>Bacteria</taxon>
        <taxon>Bacillati</taxon>
        <taxon>Bacillota</taxon>
        <taxon>Bacilli</taxon>
        <taxon>Bacillales</taxon>
        <taxon>Bacillaceae</taxon>
        <taxon>Bacillus</taxon>
        <taxon>Bacillus cereus group</taxon>
    </lineage>
</organism>
<dbReference type="Gene3D" id="3.40.1440.10">
    <property type="entry name" value="GIY-YIG endonuclease"/>
    <property type="match status" value="1"/>
</dbReference>